<evidence type="ECO:0000313" key="3">
    <source>
        <dbReference type="EMBL" id="CAL6081080.1"/>
    </source>
</evidence>
<organism evidence="2">
    <name type="scientific">Hexamita inflata</name>
    <dbReference type="NCBI Taxonomy" id="28002"/>
    <lineage>
        <taxon>Eukaryota</taxon>
        <taxon>Metamonada</taxon>
        <taxon>Diplomonadida</taxon>
        <taxon>Hexamitidae</taxon>
        <taxon>Hexamitinae</taxon>
        <taxon>Hexamita</taxon>
    </lineage>
</organism>
<dbReference type="GO" id="GO:0003677">
    <property type="term" value="F:DNA binding"/>
    <property type="evidence" value="ECO:0007669"/>
    <property type="project" value="UniProtKB-KW"/>
</dbReference>
<evidence type="ECO:0000259" key="1">
    <source>
        <dbReference type="PROSITE" id="PS51301"/>
    </source>
</evidence>
<dbReference type="PROSITE" id="PS51301">
    <property type="entry name" value="KILA_N"/>
    <property type="match status" value="1"/>
</dbReference>
<evidence type="ECO:0000313" key="4">
    <source>
        <dbReference type="Proteomes" id="UP001642409"/>
    </source>
</evidence>
<name>A0AA86TX36_9EUKA</name>
<gene>
    <name evidence="2" type="ORF">HINF_LOCUS20280</name>
    <name evidence="3" type="ORF">HINF_LOCUS60172</name>
</gene>
<dbReference type="InterPro" id="IPR017880">
    <property type="entry name" value="KilA_N"/>
</dbReference>
<sequence>MNNTNFDLNLCKIENINDVLATAQHFDMTLVYRKQDSFICASDLLRQLNIEKYDNKHINQFFNQKSIKMLQENTDAKFSVSKLYYKLSKTEVQTQGQYSGYYIHSDIYTLFVQWANPKLYFQYMRLFNFYLQHLTLNNDPDKLKIDNQLKLLQEQNLKQAIELNKQNNTIVSKAVIQAEFYIHLYKTKNPIKFEEDEAEDSQYFYVQCILMTNRHIKDEDEYELLQTWSYIPCAKNILHNLKGYFPNNRNDFLATREQITERLNTLINIYKK</sequence>
<dbReference type="Pfam" id="PF04383">
    <property type="entry name" value="KilA-N"/>
    <property type="match status" value="1"/>
</dbReference>
<feature type="domain" description="KilA-N" evidence="1">
    <location>
        <begin position="19"/>
        <end position="130"/>
    </location>
</feature>
<comment type="caution">
    <text evidence="2">The sequence shown here is derived from an EMBL/GenBank/DDBJ whole genome shotgun (WGS) entry which is preliminary data.</text>
</comment>
<keyword evidence="4" id="KW-1185">Reference proteome</keyword>
<proteinExistence type="predicted"/>
<reference evidence="3 4" key="2">
    <citation type="submission" date="2024-07" db="EMBL/GenBank/DDBJ databases">
        <authorList>
            <person name="Akdeniz Z."/>
        </authorList>
    </citation>
    <scope>NUCLEOTIDE SEQUENCE [LARGE SCALE GENOMIC DNA]</scope>
</reference>
<dbReference type="InterPro" id="IPR018004">
    <property type="entry name" value="KilA/APSES_HTH"/>
</dbReference>
<protein>
    <submittedName>
        <fullName evidence="2">DNA-binding</fullName>
    </submittedName>
</protein>
<accession>A0AA86TX36</accession>
<reference evidence="2" key="1">
    <citation type="submission" date="2023-06" db="EMBL/GenBank/DDBJ databases">
        <authorList>
            <person name="Kurt Z."/>
        </authorList>
    </citation>
    <scope>NUCLEOTIDE SEQUENCE</scope>
</reference>
<keyword evidence="2" id="KW-0238">DNA-binding</keyword>
<evidence type="ECO:0000313" key="2">
    <source>
        <dbReference type="EMBL" id="CAI9932635.1"/>
    </source>
</evidence>
<dbReference type="Proteomes" id="UP001642409">
    <property type="component" value="Unassembled WGS sequence"/>
</dbReference>
<dbReference type="EMBL" id="CAXDID020000350">
    <property type="protein sequence ID" value="CAL6081080.1"/>
    <property type="molecule type" value="Genomic_DNA"/>
</dbReference>
<dbReference type="AlphaFoldDB" id="A0AA86TX36"/>
<dbReference type="EMBL" id="CATOUU010000519">
    <property type="protein sequence ID" value="CAI9932635.1"/>
    <property type="molecule type" value="Genomic_DNA"/>
</dbReference>